<accession>A0A5P9JR79</accession>
<keyword evidence="3" id="KW-1185">Reference proteome</keyword>
<gene>
    <name evidence="1" type="ORF">GDR74_02345</name>
    <name evidence="2" type="ORF">GDR74_02410</name>
</gene>
<dbReference type="AlphaFoldDB" id="A0A5P9JR79"/>
<protein>
    <submittedName>
        <fullName evidence="2">Uncharacterized protein</fullName>
    </submittedName>
</protein>
<dbReference type="EMBL" id="CP045423">
    <property type="protein sequence ID" value="QFU15144.1"/>
    <property type="molecule type" value="Genomic_DNA"/>
</dbReference>
<dbReference type="RefSeq" id="WP_152584794.1">
    <property type="nucleotide sequence ID" value="NZ_CP045423.1"/>
</dbReference>
<dbReference type="Proteomes" id="UP000325614">
    <property type="component" value="Chromosome"/>
</dbReference>
<dbReference type="EMBL" id="CP045423">
    <property type="protein sequence ID" value="QFU15157.1"/>
    <property type="molecule type" value="Genomic_DNA"/>
</dbReference>
<sequence length="79" mass="9478">MSNLPYTYTIKPSRKPKAIHDVILEDHVKYFGEQGSKWAMWRDGRKIVLVFANLEDQRKSEVRSHLSQYIWKRSEQGWL</sequence>
<evidence type="ECO:0000313" key="2">
    <source>
        <dbReference type="EMBL" id="QFU15157.1"/>
    </source>
</evidence>
<reference evidence="2 3" key="1">
    <citation type="submission" date="2019-10" db="EMBL/GenBank/DDBJ databases">
        <title>Isolation, Identification of Microvirga thermotolerans HR1, a novel thermophilic bacterium and Comparative Genomics of the genus Microvirga.</title>
        <authorList>
            <person name="Li J."/>
            <person name="Zhang W."/>
            <person name="Lin M."/>
            <person name="Wang J."/>
        </authorList>
    </citation>
    <scope>NUCLEOTIDE SEQUENCE [LARGE SCALE GENOMIC DNA]</scope>
    <source>
        <strain evidence="2 3">HR1</strain>
    </source>
</reference>
<dbReference type="KEGG" id="mico:GDR74_02410"/>
<evidence type="ECO:0000313" key="3">
    <source>
        <dbReference type="Proteomes" id="UP000325614"/>
    </source>
</evidence>
<dbReference type="KEGG" id="mico:GDR74_02345"/>
<proteinExistence type="predicted"/>
<name>A0A5P9JR79_9HYPH</name>
<evidence type="ECO:0000313" key="1">
    <source>
        <dbReference type="EMBL" id="QFU15144.1"/>
    </source>
</evidence>
<organism evidence="2 3">
    <name type="scientific">Microvirga thermotolerans</name>
    <dbReference type="NCBI Taxonomy" id="2651334"/>
    <lineage>
        <taxon>Bacteria</taxon>
        <taxon>Pseudomonadati</taxon>
        <taxon>Pseudomonadota</taxon>
        <taxon>Alphaproteobacteria</taxon>
        <taxon>Hyphomicrobiales</taxon>
        <taxon>Methylobacteriaceae</taxon>
        <taxon>Microvirga</taxon>
    </lineage>
</organism>